<evidence type="ECO:0000313" key="5">
    <source>
        <dbReference type="EMBL" id="AFM26712.1"/>
    </source>
</evidence>
<dbReference type="Proteomes" id="UP000006055">
    <property type="component" value="Chromosome"/>
</dbReference>
<evidence type="ECO:0008006" key="7">
    <source>
        <dbReference type="Google" id="ProtNLM"/>
    </source>
</evidence>
<evidence type="ECO:0000256" key="2">
    <source>
        <dbReference type="ARBA" id="ARBA00022679"/>
    </source>
</evidence>
<dbReference type="GO" id="GO:0046872">
    <property type="term" value="F:metal ion binding"/>
    <property type="evidence" value="ECO:0007669"/>
    <property type="project" value="UniProtKB-KW"/>
</dbReference>
<name>I4CAX1_DESTA</name>
<dbReference type="eggNOG" id="COG3246">
    <property type="taxonomic scope" value="Bacteria"/>
</dbReference>
<dbReference type="GO" id="GO:0043720">
    <property type="term" value="F:3-keto-5-aminohexanoate cleavage activity"/>
    <property type="evidence" value="ECO:0007669"/>
    <property type="project" value="InterPro"/>
</dbReference>
<dbReference type="Gene3D" id="3.20.20.70">
    <property type="entry name" value="Aldolase class I"/>
    <property type="match status" value="1"/>
</dbReference>
<dbReference type="PATRIC" id="fig|706587.4.peg.4617"/>
<dbReference type="RefSeq" id="WP_014811837.1">
    <property type="nucleotide sequence ID" value="NC_018025.1"/>
</dbReference>
<dbReference type="OrthoDB" id="9155960at2"/>
<sequence length="308" mass="34266">MQKLIITAAITGAATIPSLSPYLPLTPRQIADSAIEASQAGASIVHIHARRPEDGFPSADPEHFREIITRIKHNCDAVICITTGGSVLMTVEQRAATIPLFKPEMCSFNMGSINFALHTSAKHIKEFKYPWEQQYLEMSKDFIFKNTFKDFEYLAKVTRENDTKAELEIYDVGHLYNLDHLVSEGLMSPPLHLQFVMGVLGAIRGTPEDLTFLTTKAEVLFGKKNFTWSVIGVGAAEINLSTMAILMGGHVRVGLEDNIFLKRNVLAKSNAELVEKIAKLADMLNRDIATPNEAREILHLKGKEKVNF</sequence>
<proteinExistence type="predicted"/>
<keyword evidence="3" id="KW-0479">Metal-binding</keyword>
<accession>I4CAX1</accession>
<dbReference type="PANTHER" id="PTHR37418">
    <property type="entry name" value="3-KETO-5-AMINOHEXANOATE CLEAVAGE ENZYME-RELATED"/>
    <property type="match status" value="1"/>
</dbReference>
<evidence type="ECO:0000256" key="4">
    <source>
        <dbReference type="ARBA" id="ARBA00022833"/>
    </source>
</evidence>
<dbReference type="InterPro" id="IPR013785">
    <property type="entry name" value="Aldolase_TIM"/>
</dbReference>
<evidence type="ECO:0000256" key="1">
    <source>
        <dbReference type="ARBA" id="ARBA00001947"/>
    </source>
</evidence>
<evidence type="ECO:0000256" key="3">
    <source>
        <dbReference type="ARBA" id="ARBA00022723"/>
    </source>
</evidence>
<dbReference type="InterPro" id="IPR008567">
    <property type="entry name" value="BKACE"/>
</dbReference>
<gene>
    <name evidence="5" type="ordered locus">Desti_4074</name>
</gene>
<dbReference type="PANTHER" id="PTHR37418:SF2">
    <property type="entry name" value="3-KETO-5-AMINOHEXANOATE CLEAVAGE ENZYME"/>
    <property type="match status" value="1"/>
</dbReference>
<organism evidence="5 6">
    <name type="scientific">Desulfomonile tiedjei (strain ATCC 49306 / DSM 6799 / DCB-1)</name>
    <dbReference type="NCBI Taxonomy" id="706587"/>
    <lineage>
        <taxon>Bacteria</taxon>
        <taxon>Pseudomonadati</taxon>
        <taxon>Thermodesulfobacteriota</taxon>
        <taxon>Desulfomonilia</taxon>
        <taxon>Desulfomonilales</taxon>
        <taxon>Desulfomonilaceae</taxon>
        <taxon>Desulfomonile</taxon>
    </lineage>
</organism>
<dbReference type="KEGG" id="dti:Desti_4074"/>
<comment type="cofactor">
    <cofactor evidence="1">
        <name>Zn(2+)</name>
        <dbReference type="ChEBI" id="CHEBI:29105"/>
    </cofactor>
</comment>
<evidence type="ECO:0000313" key="6">
    <source>
        <dbReference type="Proteomes" id="UP000006055"/>
    </source>
</evidence>
<dbReference type="Pfam" id="PF05853">
    <property type="entry name" value="BKACE"/>
    <property type="match status" value="1"/>
</dbReference>
<dbReference type="EMBL" id="CP003360">
    <property type="protein sequence ID" value="AFM26712.1"/>
    <property type="molecule type" value="Genomic_DNA"/>
</dbReference>
<protein>
    <recommendedName>
        <fullName evidence="7">3-keto-5-aminohexanoate cleavage protein</fullName>
    </recommendedName>
</protein>
<reference evidence="6" key="1">
    <citation type="submission" date="2012-06" db="EMBL/GenBank/DDBJ databases">
        <title>Complete sequence of chromosome of Desulfomonile tiedjei DSM 6799.</title>
        <authorList>
            <person name="Lucas S."/>
            <person name="Copeland A."/>
            <person name="Lapidus A."/>
            <person name="Glavina del Rio T."/>
            <person name="Dalin E."/>
            <person name="Tice H."/>
            <person name="Bruce D."/>
            <person name="Goodwin L."/>
            <person name="Pitluck S."/>
            <person name="Peters L."/>
            <person name="Ovchinnikova G."/>
            <person name="Zeytun A."/>
            <person name="Lu M."/>
            <person name="Kyrpides N."/>
            <person name="Mavromatis K."/>
            <person name="Ivanova N."/>
            <person name="Brettin T."/>
            <person name="Detter J.C."/>
            <person name="Han C."/>
            <person name="Larimer F."/>
            <person name="Land M."/>
            <person name="Hauser L."/>
            <person name="Markowitz V."/>
            <person name="Cheng J.-F."/>
            <person name="Hugenholtz P."/>
            <person name="Woyke T."/>
            <person name="Wu D."/>
            <person name="Spring S."/>
            <person name="Schroeder M."/>
            <person name="Brambilla E."/>
            <person name="Klenk H.-P."/>
            <person name="Eisen J.A."/>
        </authorList>
    </citation>
    <scope>NUCLEOTIDE SEQUENCE [LARGE SCALE GENOMIC DNA]</scope>
    <source>
        <strain evidence="6">ATCC 49306 / DSM 6799 / DCB-1</strain>
    </source>
</reference>
<dbReference type="AlphaFoldDB" id="I4CAX1"/>
<keyword evidence="6" id="KW-1185">Reference proteome</keyword>
<keyword evidence="2" id="KW-0808">Transferase</keyword>
<dbReference type="HOGENOM" id="CLU_065536_1_0_7"/>
<keyword evidence="4" id="KW-0862">Zinc</keyword>
<dbReference type="STRING" id="706587.Desti_4074"/>